<sequence>MDRQVKTGSPSFVNPDIQKLLEILMAKKEELKIWKEKEKDGSCLEQKILDFLLNSLENIWKSLGAEQNLTTPQTFWSMKDRPKHVSSPQ</sequence>
<dbReference type="EMBL" id="JABVXQ010000002">
    <property type="protein sequence ID" value="KAF6127383.1"/>
    <property type="molecule type" value="Genomic_DNA"/>
</dbReference>
<organism evidence="2 3">
    <name type="scientific">Phyllostomus discolor</name>
    <name type="common">pale spear-nosed bat</name>
    <dbReference type="NCBI Taxonomy" id="89673"/>
    <lineage>
        <taxon>Eukaryota</taxon>
        <taxon>Metazoa</taxon>
        <taxon>Chordata</taxon>
        <taxon>Craniata</taxon>
        <taxon>Vertebrata</taxon>
        <taxon>Euteleostomi</taxon>
        <taxon>Mammalia</taxon>
        <taxon>Eutheria</taxon>
        <taxon>Laurasiatheria</taxon>
        <taxon>Chiroptera</taxon>
        <taxon>Yangochiroptera</taxon>
        <taxon>Phyllostomidae</taxon>
        <taxon>Phyllostominae</taxon>
        <taxon>Phyllostomus</taxon>
    </lineage>
</organism>
<comment type="caution">
    <text evidence="2">The sequence shown here is derived from an EMBL/GenBank/DDBJ whole genome shotgun (WGS) entry which is preliminary data.</text>
</comment>
<dbReference type="AlphaFoldDB" id="A0A834B724"/>
<evidence type="ECO:0000313" key="2">
    <source>
        <dbReference type="EMBL" id="KAF6127383.1"/>
    </source>
</evidence>
<dbReference type="PANTHER" id="PTHR21859:SF55">
    <property type="entry name" value="SPERMATOGENESIS-ASSOCIATED PROTEIN 31A1-RELATED"/>
    <property type="match status" value="1"/>
</dbReference>
<comment type="similarity">
    <text evidence="1">Belongs to the SPATA31 family.</text>
</comment>
<proteinExistence type="inferred from homology"/>
<name>A0A834B724_9CHIR</name>
<protein>
    <submittedName>
        <fullName evidence="2">Uncharacterized protein</fullName>
    </submittedName>
</protein>
<gene>
    <name evidence="2" type="ORF">HJG60_017990</name>
</gene>
<dbReference type="Proteomes" id="UP000664940">
    <property type="component" value="Unassembled WGS sequence"/>
</dbReference>
<dbReference type="PANTHER" id="PTHR21859">
    <property type="entry name" value="ACROSOME-SPECIFIC PROTEIN"/>
    <property type="match status" value="1"/>
</dbReference>
<reference evidence="2 3" key="1">
    <citation type="journal article" date="2020" name="Nature">
        <title>Six reference-quality genomes reveal evolution of bat adaptations.</title>
        <authorList>
            <person name="Jebb D."/>
            <person name="Huang Z."/>
            <person name="Pippel M."/>
            <person name="Hughes G.M."/>
            <person name="Lavrichenko K."/>
            <person name="Devanna P."/>
            <person name="Winkler S."/>
            <person name="Jermiin L.S."/>
            <person name="Skirmuntt E.C."/>
            <person name="Katzourakis A."/>
            <person name="Burkitt-Gray L."/>
            <person name="Ray D.A."/>
            <person name="Sullivan K.A.M."/>
            <person name="Roscito J.G."/>
            <person name="Kirilenko B.M."/>
            <person name="Davalos L.M."/>
            <person name="Corthals A.P."/>
            <person name="Power M.L."/>
            <person name="Jones G."/>
            <person name="Ransome R.D."/>
            <person name="Dechmann D.K.N."/>
            <person name="Locatelli A.G."/>
            <person name="Puechmaille S.J."/>
            <person name="Fedrigo O."/>
            <person name="Jarvis E.D."/>
            <person name="Hiller M."/>
            <person name="Vernes S.C."/>
            <person name="Myers E.W."/>
            <person name="Teeling E.C."/>
        </authorList>
    </citation>
    <scope>NUCLEOTIDE SEQUENCE [LARGE SCALE GENOMIC DNA]</scope>
    <source>
        <strain evidence="2">Bat1K_MPI-CBG_1</strain>
    </source>
</reference>
<evidence type="ECO:0000256" key="1">
    <source>
        <dbReference type="ARBA" id="ARBA00035009"/>
    </source>
</evidence>
<accession>A0A834B724</accession>
<evidence type="ECO:0000313" key="3">
    <source>
        <dbReference type="Proteomes" id="UP000664940"/>
    </source>
</evidence>